<name>A0ABN1AWZ5_9SPHN</name>
<feature type="signal peptide" evidence="1">
    <location>
        <begin position="1"/>
        <end position="27"/>
    </location>
</feature>
<evidence type="ECO:0000313" key="3">
    <source>
        <dbReference type="Proteomes" id="UP001500713"/>
    </source>
</evidence>
<accession>A0ABN1AWZ5</accession>
<protein>
    <recommendedName>
        <fullName evidence="4">TraB/GumN family protein</fullName>
    </recommendedName>
</protein>
<dbReference type="EMBL" id="BAAAEM010000003">
    <property type="protein sequence ID" value="GAA0485598.1"/>
    <property type="molecule type" value="Genomic_DNA"/>
</dbReference>
<evidence type="ECO:0000256" key="1">
    <source>
        <dbReference type="SAM" id="SignalP"/>
    </source>
</evidence>
<comment type="caution">
    <text evidence="2">The sequence shown here is derived from an EMBL/GenBank/DDBJ whole genome shotgun (WGS) entry which is preliminary data.</text>
</comment>
<gene>
    <name evidence="2" type="ORF">GCM10009096_30420</name>
</gene>
<evidence type="ECO:0008006" key="4">
    <source>
        <dbReference type="Google" id="ProtNLM"/>
    </source>
</evidence>
<evidence type="ECO:0000313" key="2">
    <source>
        <dbReference type="EMBL" id="GAA0485598.1"/>
    </source>
</evidence>
<reference evidence="2 3" key="1">
    <citation type="journal article" date="2019" name="Int. J. Syst. Evol. Microbiol.">
        <title>The Global Catalogue of Microorganisms (GCM) 10K type strain sequencing project: providing services to taxonomists for standard genome sequencing and annotation.</title>
        <authorList>
            <consortium name="The Broad Institute Genomics Platform"/>
            <consortium name="The Broad Institute Genome Sequencing Center for Infectious Disease"/>
            <person name="Wu L."/>
            <person name="Ma J."/>
        </authorList>
    </citation>
    <scope>NUCLEOTIDE SEQUENCE [LARGE SCALE GENOMIC DNA]</scope>
    <source>
        <strain evidence="2 3">JCM 14162</strain>
    </source>
</reference>
<proteinExistence type="predicted"/>
<dbReference type="Proteomes" id="UP001500713">
    <property type="component" value="Unassembled WGS sequence"/>
</dbReference>
<organism evidence="2 3">
    <name type="scientific">Parasphingorhabdus litoris</name>
    <dbReference type="NCBI Taxonomy" id="394733"/>
    <lineage>
        <taxon>Bacteria</taxon>
        <taxon>Pseudomonadati</taxon>
        <taxon>Pseudomonadota</taxon>
        <taxon>Alphaproteobacteria</taxon>
        <taxon>Sphingomonadales</taxon>
        <taxon>Sphingomonadaceae</taxon>
        <taxon>Parasphingorhabdus</taxon>
    </lineage>
</organism>
<sequence length="262" mass="29281">MTVFRLSLFKWSLFGCLAFIAACSAPAEQSVPSSDANIVTIVGAIHGQHRRSTVFSLDVLRAAITKFDPDIVMVELPTERYAKASANYEKFGEVRESRADDFPELTGVIFPLQQDLGFEMIPVAAWTQKIADDRRAALVKLENDPARAKDWAAHQVANQAYSRAVSGRSDDPIFIHSEAYDKAVKLRQETYEALFGNDLGPGGWKNINAAHYAMISEALDGLKGQQKRILILYGAWHKYWFLEQLERRGDIQLIDGATLFAD</sequence>
<keyword evidence="1" id="KW-0732">Signal</keyword>
<feature type="chain" id="PRO_5047158891" description="TraB/GumN family protein" evidence="1">
    <location>
        <begin position="28"/>
        <end position="262"/>
    </location>
</feature>
<dbReference type="RefSeq" id="WP_229955542.1">
    <property type="nucleotide sequence ID" value="NZ_BAAAEM010000003.1"/>
</dbReference>
<dbReference type="PROSITE" id="PS51257">
    <property type="entry name" value="PROKAR_LIPOPROTEIN"/>
    <property type="match status" value="1"/>
</dbReference>
<keyword evidence="3" id="KW-1185">Reference proteome</keyword>